<proteinExistence type="predicted"/>
<dbReference type="Ensembl" id="ENSBIXT00000026423.1">
    <property type="protein sequence ID" value="ENSBIXP00000036308.1"/>
    <property type="gene ID" value="ENSBIXG00000019707.1"/>
</dbReference>
<reference evidence="2" key="3">
    <citation type="submission" date="2025-09" db="UniProtKB">
        <authorList>
            <consortium name="Ensembl"/>
        </authorList>
    </citation>
    <scope>IDENTIFICATION</scope>
</reference>
<dbReference type="Proteomes" id="UP000314981">
    <property type="component" value="Chromosome 11"/>
</dbReference>
<dbReference type="GO" id="GO:0030154">
    <property type="term" value="P:cell differentiation"/>
    <property type="evidence" value="ECO:0007669"/>
    <property type="project" value="TreeGrafter"/>
</dbReference>
<dbReference type="InterPro" id="IPR033184">
    <property type="entry name" value="PRRC2"/>
</dbReference>
<evidence type="ECO:0000313" key="2">
    <source>
        <dbReference type="Ensembl" id="ENSBIXP00000036308.1"/>
    </source>
</evidence>
<feature type="compositionally biased region" description="Polar residues" evidence="1">
    <location>
        <begin position="214"/>
        <end position="228"/>
    </location>
</feature>
<organism evidence="2 3">
    <name type="scientific">Bos indicus x Bos taurus</name>
    <name type="common">Hybrid cattle</name>
    <dbReference type="NCBI Taxonomy" id="30522"/>
    <lineage>
        <taxon>Eukaryota</taxon>
        <taxon>Metazoa</taxon>
        <taxon>Chordata</taxon>
        <taxon>Craniata</taxon>
        <taxon>Vertebrata</taxon>
        <taxon>Euteleostomi</taxon>
        <taxon>Mammalia</taxon>
        <taxon>Eutheria</taxon>
        <taxon>Laurasiatheria</taxon>
        <taxon>Artiodactyla</taxon>
        <taxon>Ruminantia</taxon>
        <taxon>Pecora</taxon>
        <taxon>Bovidae</taxon>
        <taxon>Bovinae</taxon>
        <taxon>Bos</taxon>
    </lineage>
</organism>
<feature type="compositionally biased region" description="Polar residues" evidence="1">
    <location>
        <begin position="238"/>
        <end position="260"/>
    </location>
</feature>
<dbReference type="PANTHER" id="PTHR14038">
    <property type="entry name" value="BAT2 HLA-B-ASSOCIATED TRANSCRIPT 2"/>
    <property type="match status" value="1"/>
</dbReference>
<keyword evidence="3" id="KW-1185">Reference proteome</keyword>
<gene>
    <name evidence="2" type="primary">PRRC2B</name>
</gene>
<dbReference type="AlphaFoldDB" id="A0A4W2EB24"/>
<evidence type="ECO:0000313" key="3">
    <source>
        <dbReference type="Proteomes" id="UP000314981"/>
    </source>
</evidence>
<evidence type="ECO:0000256" key="1">
    <source>
        <dbReference type="SAM" id="MobiDB-lite"/>
    </source>
</evidence>
<reference evidence="2 3" key="1">
    <citation type="submission" date="2018-11" db="EMBL/GenBank/DDBJ databases">
        <title>Haplotype-resolved cattle genomes.</title>
        <authorList>
            <person name="Low W.Y."/>
            <person name="Tearle R."/>
            <person name="Bickhart D.M."/>
            <person name="Rosen B.D."/>
            <person name="Koren S."/>
            <person name="Rhie A."/>
            <person name="Hiendleder S."/>
            <person name="Phillippy A.M."/>
            <person name="Smith T.P.L."/>
            <person name="Williams J.L."/>
        </authorList>
    </citation>
    <scope>NUCLEOTIDE SEQUENCE [LARGE SCALE GENOMIC DNA]</scope>
</reference>
<protein>
    <submittedName>
        <fullName evidence="2">Proline rich coiled-coil 2B</fullName>
    </submittedName>
</protein>
<accession>A0A4W2EB24</accession>
<sequence length="268" mass="28452">MPPVPVASVAPSASLPGSHLPPLYLDGHVFASQPRLVPQTIPQQQSFQQAAAAQQIPISLHTSLQAQAQLGLRGGLPVSQSQEIFSSLQPFRSQVYMHPSLSPPSTMILSGGTALKAPYSAFPGMQPLEMVKPQSGSPYQPMSGSQALVYEGPLSQAAGLGASQMLDSQLPQLTMPLPRYGSGQQPLLLPQSIQLPQAQSLSVGAPRRILAPGSQPSVLNTSRESSQMEMKGFHFADSKQNVPSGGSVPSPQAYRQSSEWMKSPAWEP</sequence>
<dbReference type="PANTHER" id="PTHR14038:SF4">
    <property type="entry name" value="PROTEIN PRRC2B"/>
    <property type="match status" value="1"/>
</dbReference>
<reference evidence="2" key="2">
    <citation type="submission" date="2025-08" db="UniProtKB">
        <authorList>
            <consortium name="Ensembl"/>
        </authorList>
    </citation>
    <scope>IDENTIFICATION</scope>
</reference>
<feature type="region of interest" description="Disordered" evidence="1">
    <location>
        <begin position="208"/>
        <end position="268"/>
    </location>
</feature>
<name>A0A4W2EB24_BOBOX</name>